<evidence type="ECO:0000313" key="2">
    <source>
        <dbReference type="Proteomes" id="UP000594014"/>
    </source>
</evidence>
<sequence length="105" mass="12247">MKRLKVSGTTVELSQEMKERTAATIALAVKLSDTRKIFREIRIASERLAGLLWSEDEIKEKDEVIENFDGSMQAMVYYTIKNLEAYQMSNWMELFDREGEADEFK</sequence>
<dbReference type="EMBL" id="CP042469">
    <property type="protein sequence ID" value="QOX63397.1"/>
    <property type="molecule type" value="Genomic_DNA"/>
</dbReference>
<reference evidence="1" key="1">
    <citation type="submission" date="2019-08" db="EMBL/GenBank/DDBJ databases">
        <title>Genome sequence of Clostridiales bacterium MT110.</title>
        <authorList>
            <person name="Cao J."/>
        </authorList>
    </citation>
    <scope>NUCLEOTIDE SEQUENCE</scope>
    <source>
        <strain evidence="1">MT110</strain>
    </source>
</reference>
<proteinExistence type="predicted"/>
<accession>A0ACD1AA76</accession>
<evidence type="ECO:0000313" key="1">
    <source>
        <dbReference type="EMBL" id="QOX63397.1"/>
    </source>
</evidence>
<organism evidence="1 2">
    <name type="scientific">Anoxybacterium hadale</name>
    <dbReference type="NCBI Taxonomy" id="3408580"/>
    <lineage>
        <taxon>Bacteria</taxon>
        <taxon>Bacillati</taxon>
        <taxon>Bacillota</taxon>
        <taxon>Clostridia</taxon>
        <taxon>Peptostreptococcales</taxon>
        <taxon>Anaerovoracaceae</taxon>
        <taxon>Anoxybacterium</taxon>
    </lineage>
</organism>
<gene>
    <name evidence="1" type="ORF">FRZ06_08540</name>
</gene>
<protein>
    <submittedName>
        <fullName evidence="1">Uncharacterized protein</fullName>
    </submittedName>
</protein>
<name>A0ACD1AA76_9FIRM</name>
<dbReference type="Proteomes" id="UP000594014">
    <property type="component" value="Chromosome"/>
</dbReference>
<keyword evidence="2" id="KW-1185">Reference proteome</keyword>